<gene>
    <name evidence="2" type="ORF">Amme_031_067</name>
</gene>
<dbReference type="AlphaFoldDB" id="A0A023D4B4"/>
<feature type="transmembrane region" description="Helical" evidence="1">
    <location>
        <begin position="12"/>
        <end position="38"/>
    </location>
</feature>
<dbReference type="Proteomes" id="UP000019760">
    <property type="component" value="Unassembled WGS sequence"/>
</dbReference>
<protein>
    <submittedName>
        <fullName evidence="2">Uncharacterized protein</fullName>
    </submittedName>
</protein>
<sequence length="115" mass="12303">MQDKTGRRVVSRGLMAAVIVMGAMIVVGMIALTGVVTWRVTHRTIFGPTPEAIAALPVGGETITHFVAPEGTRIKSVTPRGDGTVIVRLRGSDGEQLLVWDPARGRVIARFELGE</sequence>
<evidence type="ECO:0000256" key="1">
    <source>
        <dbReference type="SAM" id="Phobius"/>
    </source>
</evidence>
<keyword evidence="1" id="KW-0472">Membrane</keyword>
<evidence type="ECO:0000313" key="2">
    <source>
        <dbReference type="EMBL" id="GAJ28605.1"/>
    </source>
</evidence>
<evidence type="ECO:0000313" key="3">
    <source>
        <dbReference type="Proteomes" id="UP000019760"/>
    </source>
</evidence>
<keyword evidence="1" id="KW-1133">Transmembrane helix</keyword>
<accession>A0A023D4B4</accession>
<reference evidence="2 3" key="2">
    <citation type="journal article" date="2014" name="FEMS Microbiol. Lett.">
        <title>Draft genomic DNA sequence of the facultatively methylotrophic bacterium Acidomonas methanolica type strain MB58.</title>
        <authorList>
            <person name="Higashiura N."/>
            <person name="Hadano H."/>
            <person name="Hirakawa H."/>
            <person name="Matsutani M."/>
            <person name="Takabe S."/>
            <person name="Matsushita K."/>
            <person name="Azuma Y."/>
        </authorList>
    </citation>
    <scope>NUCLEOTIDE SEQUENCE [LARGE SCALE GENOMIC DNA]</scope>
    <source>
        <strain evidence="2 3">MB58</strain>
    </source>
</reference>
<organism evidence="2 3">
    <name type="scientific">Acidomonas methanolica NBRC 104435</name>
    <dbReference type="NCBI Taxonomy" id="1231351"/>
    <lineage>
        <taxon>Bacteria</taxon>
        <taxon>Pseudomonadati</taxon>
        <taxon>Pseudomonadota</taxon>
        <taxon>Alphaproteobacteria</taxon>
        <taxon>Acetobacterales</taxon>
        <taxon>Acetobacteraceae</taxon>
        <taxon>Acidomonas</taxon>
    </lineage>
</organism>
<comment type="caution">
    <text evidence="2">The sequence shown here is derived from an EMBL/GenBank/DDBJ whole genome shotgun (WGS) entry which is preliminary data.</text>
</comment>
<proteinExistence type="predicted"/>
<reference evidence="3" key="1">
    <citation type="journal article" date="2014" name="FEMS Microbiol. Lett.">
        <title>Draft Genomic DNA Sequence of the Facultatively Methylotrophic Bacterium Acidomonas methanolica type strain MB58.</title>
        <authorList>
            <person name="Higashiura N."/>
            <person name="Hadano H."/>
            <person name="Hirakawa H."/>
            <person name="Matsutani M."/>
            <person name="Takabe S."/>
            <person name="Matsushita K."/>
            <person name="Azuma Y."/>
        </authorList>
    </citation>
    <scope>NUCLEOTIDE SEQUENCE [LARGE SCALE GENOMIC DNA]</scope>
    <source>
        <strain evidence="3">MB58</strain>
    </source>
</reference>
<keyword evidence="3" id="KW-1185">Reference proteome</keyword>
<name>A0A023D4B4_ACIMT</name>
<keyword evidence="1" id="KW-0812">Transmembrane</keyword>
<dbReference type="EMBL" id="BAND01000031">
    <property type="protein sequence ID" value="GAJ28605.1"/>
    <property type="molecule type" value="Genomic_DNA"/>
</dbReference>